<accession>A0A316UNS2</accession>
<name>A0A316UNS2_9BASI</name>
<keyword evidence="4" id="KW-1185">Reference proteome</keyword>
<protein>
    <submittedName>
        <fullName evidence="3">DUF1909-domain-containing protein</fullName>
    </submittedName>
</protein>
<dbReference type="RefSeq" id="XP_025361549.1">
    <property type="nucleotide sequence ID" value="XM_025503995.1"/>
</dbReference>
<gene>
    <name evidence="3" type="ORF">BDZ90DRAFT_207912</name>
</gene>
<dbReference type="EMBL" id="KZ819670">
    <property type="protein sequence ID" value="PWN26937.1"/>
    <property type="molecule type" value="Genomic_DNA"/>
</dbReference>
<dbReference type="GeneID" id="37025818"/>
<reference evidence="3 4" key="1">
    <citation type="journal article" date="2018" name="Mol. Biol. Evol.">
        <title>Broad Genomic Sampling Reveals a Smut Pathogenic Ancestry of the Fungal Clade Ustilaginomycotina.</title>
        <authorList>
            <person name="Kijpornyongpan T."/>
            <person name="Mondo S.J."/>
            <person name="Barry K."/>
            <person name="Sandor L."/>
            <person name="Lee J."/>
            <person name="Lipzen A."/>
            <person name="Pangilinan J."/>
            <person name="LaButti K."/>
            <person name="Hainaut M."/>
            <person name="Henrissat B."/>
            <person name="Grigoriev I.V."/>
            <person name="Spatafora J.W."/>
            <person name="Aime M.C."/>
        </authorList>
    </citation>
    <scope>NUCLEOTIDE SEQUENCE [LARGE SCALE GENOMIC DNA]</scope>
    <source>
        <strain evidence="3 4">MCA 5214</strain>
    </source>
</reference>
<dbReference type="InterPro" id="IPR039438">
    <property type="entry name" value="At2g23090-like_Znf"/>
</dbReference>
<feature type="domain" description="At2g23090-like zinc-binding" evidence="2">
    <location>
        <begin position="31"/>
        <end position="58"/>
    </location>
</feature>
<feature type="region of interest" description="Disordered" evidence="1">
    <location>
        <begin position="1"/>
        <end position="20"/>
    </location>
</feature>
<evidence type="ECO:0000313" key="4">
    <source>
        <dbReference type="Proteomes" id="UP000245884"/>
    </source>
</evidence>
<evidence type="ECO:0000256" key="1">
    <source>
        <dbReference type="SAM" id="MobiDB-lite"/>
    </source>
</evidence>
<feature type="non-terminal residue" evidence="3">
    <location>
        <position position="59"/>
    </location>
</feature>
<dbReference type="Gene3D" id="4.10.1050.10">
    <property type="entry name" value="At2g23090-like"/>
    <property type="match status" value="1"/>
</dbReference>
<proteinExistence type="predicted"/>
<dbReference type="InterPro" id="IPR039713">
    <property type="entry name" value="At2g23090-like"/>
</dbReference>
<dbReference type="Pfam" id="PF12907">
    <property type="entry name" value="zf-met2"/>
    <property type="match status" value="1"/>
</dbReference>
<sequence length="59" mass="6642">RAQQKRDRNAAVANKGPTSQLKANQAAMTIICNVCRQTFLQTVREPALKQHAEDKHKKV</sequence>
<dbReference type="PANTHER" id="PTHR33788">
    <property type="entry name" value="OS07G0114300 PROTEIN"/>
    <property type="match status" value="1"/>
</dbReference>
<evidence type="ECO:0000313" key="3">
    <source>
        <dbReference type="EMBL" id="PWN26937.1"/>
    </source>
</evidence>
<dbReference type="OrthoDB" id="370932at2759"/>
<dbReference type="InterPro" id="IPR026939">
    <property type="entry name" value="ZNF706/At2g23090_sf"/>
</dbReference>
<dbReference type="Proteomes" id="UP000245884">
    <property type="component" value="Unassembled WGS sequence"/>
</dbReference>
<evidence type="ECO:0000259" key="2">
    <source>
        <dbReference type="Pfam" id="PF12907"/>
    </source>
</evidence>
<dbReference type="SUPFAM" id="SSF118359">
    <property type="entry name" value="Expressed protein At2g23090/F21P24.15"/>
    <property type="match status" value="1"/>
</dbReference>
<dbReference type="PANTHER" id="PTHR33788:SF1">
    <property type="entry name" value="ZINC-BINDING PROTEIN"/>
    <property type="match status" value="1"/>
</dbReference>
<organism evidence="3 4">
    <name type="scientific">Jaminaea rosea</name>
    <dbReference type="NCBI Taxonomy" id="1569628"/>
    <lineage>
        <taxon>Eukaryota</taxon>
        <taxon>Fungi</taxon>
        <taxon>Dikarya</taxon>
        <taxon>Basidiomycota</taxon>
        <taxon>Ustilaginomycotina</taxon>
        <taxon>Exobasidiomycetes</taxon>
        <taxon>Microstromatales</taxon>
        <taxon>Microstromatales incertae sedis</taxon>
        <taxon>Jaminaea</taxon>
    </lineage>
</organism>
<feature type="non-terminal residue" evidence="3">
    <location>
        <position position="1"/>
    </location>
</feature>
<dbReference type="AlphaFoldDB" id="A0A316UNS2"/>